<dbReference type="EnsemblMetazoa" id="AALB014385-RB">
    <property type="protein sequence ID" value="AALB014385-PB"/>
    <property type="gene ID" value="AALB014385"/>
</dbReference>
<evidence type="ECO:0000313" key="1">
    <source>
        <dbReference type="EnsemblMetazoa" id="AALB014385-PB"/>
    </source>
</evidence>
<sequence length="77" mass="8372">MARHAFKYSCQAAMATVSISLSVCSKRDINAATNKCIDDPQTEAICPLPTKPCDISARSNTLLAQRCFYQRCNASIG</sequence>
<evidence type="ECO:0000313" key="2">
    <source>
        <dbReference type="Proteomes" id="UP000069272"/>
    </source>
</evidence>
<reference evidence="1" key="2">
    <citation type="submission" date="2022-08" db="UniProtKB">
        <authorList>
            <consortium name="EnsemblMetazoa"/>
        </authorList>
    </citation>
    <scope>IDENTIFICATION</scope>
    <source>
        <strain evidence="1">STECLA/ALBI9_A</strain>
    </source>
</reference>
<proteinExistence type="predicted"/>
<name>A0A182FXL7_ANOAL</name>
<organism evidence="1 2">
    <name type="scientific">Anopheles albimanus</name>
    <name type="common">New world malaria mosquito</name>
    <dbReference type="NCBI Taxonomy" id="7167"/>
    <lineage>
        <taxon>Eukaryota</taxon>
        <taxon>Metazoa</taxon>
        <taxon>Ecdysozoa</taxon>
        <taxon>Arthropoda</taxon>
        <taxon>Hexapoda</taxon>
        <taxon>Insecta</taxon>
        <taxon>Pterygota</taxon>
        <taxon>Neoptera</taxon>
        <taxon>Endopterygota</taxon>
        <taxon>Diptera</taxon>
        <taxon>Nematocera</taxon>
        <taxon>Culicoidea</taxon>
        <taxon>Culicidae</taxon>
        <taxon>Anophelinae</taxon>
        <taxon>Anopheles</taxon>
    </lineage>
</organism>
<protein>
    <submittedName>
        <fullName evidence="1">Uncharacterized protein</fullName>
    </submittedName>
</protein>
<dbReference type="Proteomes" id="UP000069272">
    <property type="component" value="Chromosome 3R"/>
</dbReference>
<keyword evidence="2" id="KW-1185">Reference proteome</keyword>
<reference evidence="1 2" key="1">
    <citation type="journal article" date="2017" name="G3 (Bethesda)">
        <title>The Physical Genome Mapping of Anopheles albimanus Corrected Scaffold Misassemblies and Identified Interarm Rearrangements in Genus Anopheles.</title>
        <authorList>
            <person name="Artemov G.N."/>
            <person name="Peery A.N."/>
            <person name="Jiang X."/>
            <person name="Tu Z."/>
            <person name="Stegniy V.N."/>
            <person name="Sharakhova M.V."/>
            <person name="Sharakhov I.V."/>
        </authorList>
    </citation>
    <scope>NUCLEOTIDE SEQUENCE [LARGE SCALE GENOMIC DNA]</scope>
    <source>
        <strain evidence="1 2">ALBI9_A</strain>
    </source>
</reference>
<dbReference type="AlphaFoldDB" id="A0A182FXL7"/>
<accession>A0A182FXL7</accession>
<dbReference type="VEuPathDB" id="VectorBase:AALB014385"/>